<protein>
    <submittedName>
        <fullName evidence="2">Uncharacterized protein</fullName>
    </submittedName>
</protein>
<evidence type="ECO:0000256" key="1">
    <source>
        <dbReference type="SAM" id="MobiDB-lite"/>
    </source>
</evidence>
<dbReference type="Proteomes" id="UP000027442">
    <property type="component" value="Unassembled WGS sequence"/>
</dbReference>
<dbReference type="HOGENOM" id="CLU_3314663_0_0_10"/>
<organism evidence="2 3">
    <name type="scientific">Hoylesella loescheii DSM 19665 = JCM 12249 = ATCC 15930</name>
    <dbReference type="NCBI Taxonomy" id="1122985"/>
    <lineage>
        <taxon>Bacteria</taxon>
        <taxon>Pseudomonadati</taxon>
        <taxon>Bacteroidota</taxon>
        <taxon>Bacteroidia</taxon>
        <taxon>Bacteroidales</taxon>
        <taxon>Prevotellaceae</taxon>
        <taxon>Hoylesella</taxon>
    </lineage>
</organism>
<evidence type="ECO:0000313" key="3">
    <source>
        <dbReference type="Proteomes" id="UP000027442"/>
    </source>
</evidence>
<dbReference type="AlphaFoldDB" id="A0A069QLZ2"/>
<feature type="region of interest" description="Disordered" evidence="1">
    <location>
        <begin position="1"/>
        <end position="39"/>
    </location>
</feature>
<sequence>MKCLKNKGVRSNGGGVKELSGKSNKVYQKTQINTKELRP</sequence>
<accession>A0A069QLZ2</accession>
<name>A0A069QLZ2_HOYLO</name>
<feature type="compositionally biased region" description="Polar residues" evidence="1">
    <location>
        <begin position="21"/>
        <end position="39"/>
    </location>
</feature>
<keyword evidence="3" id="KW-1185">Reference proteome</keyword>
<gene>
    <name evidence="2" type="ORF">HMPREF1991_03107</name>
</gene>
<dbReference type="PATRIC" id="fig|1122985.7.peg.3212"/>
<proteinExistence type="predicted"/>
<comment type="caution">
    <text evidence="2">The sequence shown here is derived from an EMBL/GenBank/DDBJ whole genome shotgun (WGS) entry which is preliminary data.</text>
</comment>
<dbReference type="EMBL" id="JNGW01000136">
    <property type="protein sequence ID" value="KDR50866.1"/>
    <property type="molecule type" value="Genomic_DNA"/>
</dbReference>
<reference evidence="2 3" key="1">
    <citation type="submission" date="2013-08" db="EMBL/GenBank/DDBJ databases">
        <authorList>
            <person name="Weinstock G."/>
            <person name="Sodergren E."/>
            <person name="Wylie T."/>
            <person name="Fulton L."/>
            <person name="Fulton R."/>
            <person name="Fronick C."/>
            <person name="O'Laughlin M."/>
            <person name="Godfrey J."/>
            <person name="Miner T."/>
            <person name="Herter B."/>
            <person name="Appelbaum E."/>
            <person name="Cordes M."/>
            <person name="Lek S."/>
            <person name="Wollam A."/>
            <person name="Pepin K.H."/>
            <person name="Palsikar V.B."/>
            <person name="Mitreva M."/>
            <person name="Wilson R.K."/>
        </authorList>
    </citation>
    <scope>NUCLEOTIDE SEQUENCE [LARGE SCALE GENOMIC DNA]</scope>
    <source>
        <strain evidence="2 3">ATCC 15930</strain>
    </source>
</reference>
<evidence type="ECO:0000313" key="2">
    <source>
        <dbReference type="EMBL" id="KDR50866.1"/>
    </source>
</evidence>